<evidence type="ECO:0000256" key="1">
    <source>
        <dbReference type="ARBA" id="ARBA00023002"/>
    </source>
</evidence>
<evidence type="ECO:0000313" key="4">
    <source>
        <dbReference type="Proteomes" id="UP000614200"/>
    </source>
</evidence>
<dbReference type="Pfam" id="PF00171">
    <property type="entry name" value="Aldedh"/>
    <property type="match status" value="1"/>
</dbReference>
<organism evidence="3 4">
    <name type="scientific">Fusibacter ferrireducens</name>
    <dbReference type="NCBI Taxonomy" id="2785058"/>
    <lineage>
        <taxon>Bacteria</taxon>
        <taxon>Bacillati</taxon>
        <taxon>Bacillota</taxon>
        <taxon>Clostridia</taxon>
        <taxon>Eubacteriales</taxon>
        <taxon>Eubacteriales Family XII. Incertae Sedis</taxon>
        <taxon>Fusibacter</taxon>
    </lineage>
</organism>
<keyword evidence="1" id="KW-0560">Oxidoreductase</keyword>
<keyword evidence="4" id="KW-1185">Reference proteome</keyword>
<name>A0ABR9ZX29_9FIRM</name>
<dbReference type="CDD" id="cd07122">
    <property type="entry name" value="ALDH_F20_ACDH"/>
    <property type="match status" value="1"/>
</dbReference>
<dbReference type="Gene3D" id="3.40.605.10">
    <property type="entry name" value="Aldehyde Dehydrogenase, Chain A, domain 1"/>
    <property type="match status" value="1"/>
</dbReference>
<dbReference type="Proteomes" id="UP000614200">
    <property type="component" value="Unassembled WGS sequence"/>
</dbReference>
<evidence type="ECO:0000259" key="2">
    <source>
        <dbReference type="Pfam" id="PF00171"/>
    </source>
</evidence>
<dbReference type="InterPro" id="IPR016161">
    <property type="entry name" value="Ald_DH/histidinol_DH"/>
</dbReference>
<comment type="caution">
    <text evidence="3">The sequence shown here is derived from an EMBL/GenBank/DDBJ whole genome shotgun (WGS) entry which is preliminary data.</text>
</comment>
<dbReference type="EMBL" id="JADKNH010000012">
    <property type="protein sequence ID" value="MBF4695030.1"/>
    <property type="molecule type" value="Genomic_DNA"/>
</dbReference>
<dbReference type="Gene3D" id="3.40.309.10">
    <property type="entry name" value="Aldehyde Dehydrogenase, Chain A, domain 2"/>
    <property type="match status" value="1"/>
</dbReference>
<sequence length="454" mass="49521">MENEKIISGMIEKARAGQKEFENYSQEQVDEIVKIIAKTVFDNAELLAKMAVEETRMGVYEHKVKKNMGKSRIIWNSLKGKKSVGIIEEDQENGIIKVAKPMGIIGAVAPCTNPIVTPMCNAMFALKGRNAIIIAPHPRAKKCVWHTVALINENLKKINAPEGLIQTIEEPSIELTNLLMKSADVVVATGGMGMVKSAYSSGKPAFGVGAGNVQCIVDRDVDFKEVVPKIIEGRTFDNGIICSGEQMVIVHEDDFDAILKEFKANGAYFIESAEEKNKLKKGIFDENGVMDRKAVGQSVEAVAALSDISIPENASVIMVEIDNADKTDLFRKEKMCPVIGIVKYKTLDEAIEIAQMDLEIEGKGHSVAMHSNNKENIKIAGEKLTVSRLLINQICATMNGGSFSNGLAATTTLGCGSWGNNSISENLDYKHLINISRIAFSIEGSQPSDEEIWG</sequence>
<dbReference type="InterPro" id="IPR016163">
    <property type="entry name" value="Ald_DH_C"/>
</dbReference>
<dbReference type="PANTHER" id="PTHR11699">
    <property type="entry name" value="ALDEHYDE DEHYDROGENASE-RELATED"/>
    <property type="match status" value="1"/>
</dbReference>
<dbReference type="InterPro" id="IPR015590">
    <property type="entry name" value="Aldehyde_DH_dom"/>
</dbReference>
<evidence type="ECO:0000313" key="3">
    <source>
        <dbReference type="EMBL" id="MBF4695030.1"/>
    </source>
</evidence>
<dbReference type="SUPFAM" id="SSF53720">
    <property type="entry name" value="ALDH-like"/>
    <property type="match status" value="1"/>
</dbReference>
<proteinExistence type="predicted"/>
<gene>
    <name evidence="3" type="ORF">ISU02_18170</name>
</gene>
<protein>
    <submittedName>
        <fullName evidence="3">Aldehyde dehydrogenase family protein</fullName>
    </submittedName>
</protein>
<accession>A0ABR9ZX29</accession>
<reference evidence="3 4" key="1">
    <citation type="submission" date="2020-11" db="EMBL/GenBank/DDBJ databases">
        <title>Fusibacter basophilias sp. nov.</title>
        <authorList>
            <person name="Qiu D."/>
        </authorList>
    </citation>
    <scope>NUCLEOTIDE SEQUENCE [LARGE SCALE GENOMIC DNA]</scope>
    <source>
        <strain evidence="3 4">Q10-2</strain>
    </source>
</reference>
<dbReference type="RefSeq" id="WP_194703269.1">
    <property type="nucleotide sequence ID" value="NZ_JADKNH010000012.1"/>
</dbReference>
<feature type="domain" description="Aldehyde dehydrogenase" evidence="2">
    <location>
        <begin position="7"/>
        <end position="264"/>
    </location>
</feature>
<dbReference type="InterPro" id="IPR016162">
    <property type="entry name" value="Ald_DH_N"/>
</dbReference>